<proteinExistence type="predicted"/>
<name>A0A6J7WJF2_9CAUD</name>
<gene>
    <name evidence="1" type="ORF">UFOVP203_54</name>
</gene>
<accession>A0A6J7WJF2</accession>
<organism evidence="1">
    <name type="scientific">uncultured Caudovirales phage</name>
    <dbReference type="NCBI Taxonomy" id="2100421"/>
    <lineage>
        <taxon>Viruses</taxon>
        <taxon>Duplodnaviria</taxon>
        <taxon>Heunggongvirae</taxon>
        <taxon>Uroviricota</taxon>
        <taxon>Caudoviricetes</taxon>
        <taxon>Peduoviridae</taxon>
        <taxon>Maltschvirus</taxon>
        <taxon>Maltschvirus maltsch</taxon>
    </lineage>
</organism>
<dbReference type="EMBL" id="LR798255">
    <property type="protein sequence ID" value="CAB5218101.1"/>
    <property type="molecule type" value="Genomic_DNA"/>
</dbReference>
<sequence>MKTAMTELIERFESYQHIRKLEDEYRKVNISINLDDVIYLLKENLPIEKDKIINFHLMLIKKGLEEEGNERNWNNIEFVLKDEAEEYYNQTYNQDK</sequence>
<evidence type="ECO:0000313" key="1">
    <source>
        <dbReference type="EMBL" id="CAB5218101.1"/>
    </source>
</evidence>
<reference evidence="1" key="1">
    <citation type="submission" date="2020-05" db="EMBL/GenBank/DDBJ databases">
        <authorList>
            <person name="Chiriac C."/>
            <person name="Salcher M."/>
            <person name="Ghai R."/>
            <person name="Kavagutti S V."/>
        </authorList>
    </citation>
    <scope>NUCLEOTIDE SEQUENCE</scope>
</reference>
<protein>
    <submittedName>
        <fullName evidence="1">Uncharacterized protein</fullName>
    </submittedName>
</protein>